<proteinExistence type="predicted"/>
<keyword evidence="1" id="KW-0808">Transferase</keyword>
<name>A0ABV3LZH2_9ACTN</name>
<dbReference type="RefSeq" id="WP_359782032.1">
    <property type="nucleotide sequence ID" value="NZ_JBEYRR010000010.1"/>
</dbReference>
<dbReference type="InterPro" id="IPR043519">
    <property type="entry name" value="NT_sf"/>
</dbReference>
<evidence type="ECO:0000256" key="2">
    <source>
        <dbReference type="ARBA" id="ARBA00023251"/>
    </source>
</evidence>
<evidence type="ECO:0000256" key="3">
    <source>
        <dbReference type="ARBA" id="ARBA00047831"/>
    </source>
</evidence>
<dbReference type="EMBL" id="JBEYRS010000010">
    <property type="protein sequence ID" value="MEW2364853.1"/>
    <property type="molecule type" value="Genomic_DNA"/>
</dbReference>
<dbReference type="Pfam" id="PF01909">
    <property type="entry name" value="NTP_transf_2"/>
    <property type="match status" value="1"/>
</dbReference>
<dbReference type="PIRSF" id="PIRSF000819">
    <property type="entry name" value="Streptomycin_3-adenylyltransf"/>
    <property type="match status" value="1"/>
</dbReference>
<evidence type="ECO:0000259" key="5">
    <source>
        <dbReference type="Pfam" id="PF13427"/>
    </source>
</evidence>
<dbReference type="SUPFAM" id="SSF81301">
    <property type="entry name" value="Nucleotidyltransferase"/>
    <property type="match status" value="1"/>
</dbReference>
<organism evidence="6 7">
    <name type="scientific">Streptomyces huasconensis</name>
    <dbReference type="NCBI Taxonomy" id="1854574"/>
    <lineage>
        <taxon>Bacteria</taxon>
        <taxon>Bacillati</taxon>
        <taxon>Actinomycetota</taxon>
        <taxon>Actinomycetes</taxon>
        <taxon>Kitasatosporales</taxon>
        <taxon>Streptomycetaceae</taxon>
        <taxon>Streptomyces</taxon>
    </lineage>
</organism>
<feature type="domain" description="Polymerase nucleotidyl transferase" evidence="4">
    <location>
        <begin position="21"/>
        <end position="52"/>
    </location>
</feature>
<protein>
    <submittedName>
        <fullName evidence="6">Aminoglycoside adenylyltransferase family protein</fullName>
    </submittedName>
</protein>
<accession>A0ABV3LZH2</accession>
<dbReference type="GO" id="GO:0016779">
    <property type="term" value="F:nucleotidyltransferase activity"/>
    <property type="evidence" value="ECO:0007669"/>
    <property type="project" value="UniProtKB-KW"/>
</dbReference>
<dbReference type="Pfam" id="PF13427">
    <property type="entry name" value="AadA_C"/>
    <property type="match status" value="1"/>
</dbReference>
<dbReference type="NCBIfam" id="NF010309">
    <property type="entry name" value="PRK13746.1"/>
    <property type="match status" value="1"/>
</dbReference>
<dbReference type="InterPro" id="IPR025184">
    <property type="entry name" value="AadA_C"/>
</dbReference>
<evidence type="ECO:0000313" key="6">
    <source>
        <dbReference type="EMBL" id="MEW2364853.1"/>
    </source>
</evidence>
<reference evidence="6 7" key="1">
    <citation type="submission" date="2024-06" db="EMBL/GenBank/DDBJ databases">
        <title>The Natural Products Discovery Center: Release of the First 8490 Sequenced Strains for Exploring Actinobacteria Biosynthetic Diversity.</title>
        <authorList>
            <person name="Kalkreuter E."/>
            <person name="Kautsar S.A."/>
            <person name="Yang D."/>
            <person name="Bader C.D."/>
            <person name="Teijaro C.N."/>
            <person name="Fluegel L."/>
            <person name="Davis C.M."/>
            <person name="Simpson J.R."/>
            <person name="Lauterbach L."/>
            <person name="Steele A.D."/>
            <person name="Gui C."/>
            <person name="Meng S."/>
            <person name="Li G."/>
            <person name="Viehrig K."/>
            <person name="Ye F."/>
            <person name="Su P."/>
            <person name="Kiefer A.F."/>
            <person name="Nichols A."/>
            <person name="Cepeda A.J."/>
            <person name="Yan W."/>
            <person name="Fan B."/>
            <person name="Jiang Y."/>
            <person name="Adhikari A."/>
            <person name="Zheng C.-J."/>
            <person name="Schuster L."/>
            <person name="Cowan T.M."/>
            <person name="Smanski M.J."/>
            <person name="Chevrette M.G."/>
            <person name="De Carvalho L.P.S."/>
            <person name="Shen B."/>
        </authorList>
    </citation>
    <scope>NUCLEOTIDE SEQUENCE [LARGE SCALE GENOMIC DNA]</scope>
    <source>
        <strain evidence="6 7">NPDC047833</strain>
    </source>
</reference>
<sequence>MVTQLDDVVRLVRDVFGPDDTIGVYLHGSAVLGGLRPYSDLDVFVLVRRRTTAARRRALTDALLAVSGSGGPGGTRRPVELTVAVQSDIRPWTYPPRHEFQYGEWLREAYQRGQTPGPGPSPDLALLVTMVLRGRTPLVGPEPGQVLDPVPFDDVIRAMAAGVPDLLAELDTDTRNVLLTLARVWVTLATGDIKPKDSAAAWALDRLPERHRPALAHARAVHLGEEHECWGPLSPQVKPHAEYVVREIERLLPRD</sequence>
<comment type="caution">
    <text evidence="6">The sequence shown here is derived from an EMBL/GenBank/DDBJ whole genome shotgun (WGS) entry which is preliminary data.</text>
</comment>
<keyword evidence="7" id="KW-1185">Reference proteome</keyword>
<feature type="domain" description="Adenylyltransferase AadA C-terminal" evidence="5">
    <location>
        <begin position="145"/>
        <end position="246"/>
    </location>
</feature>
<evidence type="ECO:0000259" key="4">
    <source>
        <dbReference type="Pfam" id="PF01909"/>
    </source>
</evidence>
<gene>
    <name evidence="6" type="ORF">AB0887_23275</name>
</gene>
<dbReference type="InterPro" id="IPR024172">
    <property type="entry name" value="AadA/Aad9"/>
</dbReference>
<dbReference type="Proteomes" id="UP001553843">
    <property type="component" value="Unassembled WGS sequence"/>
</dbReference>
<dbReference type="Gene3D" id="3.30.460.10">
    <property type="entry name" value="Beta Polymerase, domain 2"/>
    <property type="match status" value="1"/>
</dbReference>
<comment type="catalytic activity">
    <reaction evidence="3">
        <text>spectinomycin + ATP = 9-O-adenylylspectinomycin + diphosphate</text>
        <dbReference type="Rhea" id="RHEA:63228"/>
        <dbReference type="ChEBI" id="CHEBI:30616"/>
        <dbReference type="ChEBI" id="CHEBI:33019"/>
        <dbReference type="ChEBI" id="CHEBI:146260"/>
        <dbReference type="ChEBI" id="CHEBI:146261"/>
    </reaction>
</comment>
<evidence type="ECO:0000256" key="1">
    <source>
        <dbReference type="ARBA" id="ARBA00022679"/>
    </source>
</evidence>
<keyword evidence="2" id="KW-0046">Antibiotic resistance</keyword>
<dbReference type="InterPro" id="IPR002934">
    <property type="entry name" value="Polymerase_NTP_transf_dom"/>
</dbReference>
<evidence type="ECO:0000313" key="7">
    <source>
        <dbReference type="Proteomes" id="UP001553843"/>
    </source>
</evidence>
<keyword evidence="6" id="KW-0548">Nucleotidyltransferase</keyword>
<dbReference type="CDD" id="cd05403">
    <property type="entry name" value="NT_KNTase_like"/>
    <property type="match status" value="1"/>
</dbReference>